<comment type="caution">
    <text evidence="4">The sequence shown here is derived from an EMBL/GenBank/DDBJ whole genome shotgun (WGS) entry which is preliminary data.</text>
</comment>
<keyword evidence="5" id="KW-1185">Reference proteome</keyword>
<dbReference type="InterPro" id="IPR006162">
    <property type="entry name" value="Ppantetheine_attach_site"/>
</dbReference>
<keyword evidence="1" id="KW-0596">Phosphopantetheine</keyword>
<evidence type="ECO:0000313" key="4">
    <source>
        <dbReference type="EMBL" id="MBB5802989.1"/>
    </source>
</evidence>
<dbReference type="EMBL" id="JACHMO010000001">
    <property type="protein sequence ID" value="MBB5802989.1"/>
    <property type="molecule type" value="Genomic_DNA"/>
</dbReference>
<dbReference type="PROSITE" id="PS00012">
    <property type="entry name" value="PHOSPHOPANTETHEINE"/>
    <property type="match status" value="1"/>
</dbReference>
<evidence type="ECO:0000256" key="2">
    <source>
        <dbReference type="ARBA" id="ARBA00022553"/>
    </source>
</evidence>
<proteinExistence type="predicted"/>
<evidence type="ECO:0000256" key="1">
    <source>
        <dbReference type="ARBA" id="ARBA00022450"/>
    </source>
</evidence>
<sequence length="83" mass="8787">MIGIDEVIGLIKREMRGKLPADITIDENSSMDDLGLSSLQVAEIVFTLEEDHGVEFDAARAADARTLGDLVALGNDALSAKSA</sequence>
<dbReference type="Pfam" id="PF00550">
    <property type="entry name" value="PP-binding"/>
    <property type="match status" value="1"/>
</dbReference>
<dbReference type="AlphaFoldDB" id="A0A7W9HJI6"/>
<evidence type="ECO:0000313" key="5">
    <source>
        <dbReference type="Proteomes" id="UP000552097"/>
    </source>
</evidence>
<dbReference type="InterPro" id="IPR009081">
    <property type="entry name" value="PP-bd_ACP"/>
</dbReference>
<protein>
    <submittedName>
        <fullName evidence="4">Acyl carrier protein</fullName>
    </submittedName>
</protein>
<accession>A0A7W9HJI6</accession>
<feature type="domain" description="Carrier" evidence="3">
    <location>
        <begin position="2"/>
        <end position="78"/>
    </location>
</feature>
<dbReference type="SUPFAM" id="SSF47336">
    <property type="entry name" value="ACP-like"/>
    <property type="match status" value="1"/>
</dbReference>
<dbReference type="Proteomes" id="UP000552097">
    <property type="component" value="Unassembled WGS sequence"/>
</dbReference>
<name>A0A7W9HJI6_9PSEU</name>
<evidence type="ECO:0000259" key="3">
    <source>
        <dbReference type="PROSITE" id="PS50075"/>
    </source>
</evidence>
<keyword evidence="2" id="KW-0597">Phosphoprotein</keyword>
<dbReference type="PROSITE" id="PS50075">
    <property type="entry name" value="CARRIER"/>
    <property type="match status" value="1"/>
</dbReference>
<gene>
    <name evidence="4" type="ORF">F4560_002757</name>
</gene>
<dbReference type="RefSeq" id="WP_184920058.1">
    <property type="nucleotide sequence ID" value="NZ_JACHMO010000001.1"/>
</dbReference>
<dbReference type="Gene3D" id="1.10.1200.10">
    <property type="entry name" value="ACP-like"/>
    <property type="match status" value="1"/>
</dbReference>
<organism evidence="4 5">
    <name type="scientific">Saccharothrix ecbatanensis</name>
    <dbReference type="NCBI Taxonomy" id="1105145"/>
    <lineage>
        <taxon>Bacteria</taxon>
        <taxon>Bacillati</taxon>
        <taxon>Actinomycetota</taxon>
        <taxon>Actinomycetes</taxon>
        <taxon>Pseudonocardiales</taxon>
        <taxon>Pseudonocardiaceae</taxon>
        <taxon>Saccharothrix</taxon>
    </lineage>
</organism>
<dbReference type="InterPro" id="IPR036736">
    <property type="entry name" value="ACP-like_sf"/>
</dbReference>
<reference evidence="4 5" key="1">
    <citation type="submission" date="2020-08" db="EMBL/GenBank/DDBJ databases">
        <title>Sequencing the genomes of 1000 actinobacteria strains.</title>
        <authorList>
            <person name="Klenk H.-P."/>
        </authorList>
    </citation>
    <scope>NUCLEOTIDE SEQUENCE [LARGE SCALE GENOMIC DNA]</scope>
    <source>
        <strain evidence="4 5">DSM 45486</strain>
    </source>
</reference>